<feature type="transmembrane region" description="Helical" evidence="2">
    <location>
        <begin position="55"/>
        <end position="79"/>
    </location>
</feature>
<feature type="transmembrane region" description="Helical" evidence="2">
    <location>
        <begin position="28"/>
        <end position="49"/>
    </location>
</feature>
<dbReference type="Proteomes" id="UP000284431">
    <property type="component" value="Unassembled WGS sequence"/>
</dbReference>
<reference evidence="3 4" key="1">
    <citation type="submission" date="2018-08" db="EMBL/GenBank/DDBJ databases">
        <title>A genome reference for cultivated species of the human gut microbiota.</title>
        <authorList>
            <person name="Zou Y."/>
            <person name="Xue W."/>
            <person name="Luo G."/>
        </authorList>
    </citation>
    <scope>NUCLEOTIDE SEQUENCE [LARGE SCALE GENOMIC DNA]</scope>
    <source>
        <strain evidence="3 4">OF02-6LB</strain>
    </source>
</reference>
<dbReference type="RefSeq" id="WP_118337060.1">
    <property type="nucleotide sequence ID" value="NZ_QSCQ01000010.1"/>
</dbReference>
<protein>
    <submittedName>
        <fullName evidence="3">Uncharacterized protein</fullName>
    </submittedName>
</protein>
<sequence length="81" mass="9084">MGNWSERQEAKKEVKEKEKASRETLGKFFYDLAKLVFTAMALVGGVSLIVDEPQIKQGVLLATGMLLTYIFASIGYNILKR</sequence>
<keyword evidence="2" id="KW-0472">Membrane</keyword>
<dbReference type="AlphaFoldDB" id="A0A413J624"/>
<dbReference type="EMBL" id="QSCS01000010">
    <property type="protein sequence ID" value="RGY26711.1"/>
    <property type="molecule type" value="Genomic_DNA"/>
</dbReference>
<comment type="caution">
    <text evidence="3">The sequence shown here is derived from an EMBL/GenBank/DDBJ whole genome shotgun (WGS) entry which is preliminary data.</text>
</comment>
<evidence type="ECO:0000313" key="4">
    <source>
        <dbReference type="Proteomes" id="UP000284431"/>
    </source>
</evidence>
<organism evidence="3 4">
    <name type="scientific">Bacteroides caccae</name>
    <dbReference type="NCBI Taxonomy" id="47678"/>
    <lineage>
        <taxon>Bacteria</taxon>
        <taxon>Pseudomonadati</taxon>
        <taxon>Bacteroidota</taxon>
        <taxon>Bacteroidia</taxon>
        <taxon>Bacteroidales</taxon>
        <taxon>Bacteroidaceae</taxon>
        <taxon>Bacteroides</taxon>
    </lineage>
</organism>
<gene>
    <name evidence="3" type="ORF">DXA49_08180</name>
</gene>
<keyword evidence="2" id="KW-1133">Transmembrane helix</keyword>
<name>A0A413J624_9BACE</name>
<proteinExistence type="predicted"/>
<accession>A0A413J624</accession>
<evidence type="ECO:0000256" key="1">
    <source>
        <dbReference type="SAM" id="MobiDB-lite"/>
    </source>
</evidence>
<keyword evidence="2" id="KW-0812">Transmembrane</keyword>
<evidence type="ECO:0000256" key="2">
    <source>
        <dbReference type="SAM" id="Phobius"/>
    </source>
</evidence>
<feature type="region of interest" description="Disordered" evidence="1">
    <location>
        <begin position="1"/>
        <end position="21"/>
    </location>
</feature>
<evidence type="ECO:0000313" key="3">
    <source>
        <dbReference type="EMBL" id="RGY26711.1"/>
    </source>
</evidence>